<feature type="transmembrane region" description="Helical" evidence="10">
    <location>
        <begin position="193"/>
        <end position="209"/>
    </location>
</feature>
<keyword evidence="12" id="KW-1185">Reference proteome</keyword>
<organism evidence="11 12">
    <name type="scientific">Luteolibacter soli</name>
    <dbReference type="NCBI Taxonomy" id="3135280"/>
    <lineage>
        <taxon>Bacteria</taxon>
        <taxon>Pseudomonadati</taxon>
        <taxon>Verrucomicrobiota</taxon>
        <taxon>Verrucomicrobiia</taxon>
        <taxon>Verrucomicrobiales</taxon>
        <taxon>Verrucomicrobiaceae</taxon>
        <taxon>Luteolibacter</taxon>
    </lineage>
</organism>
<keyword evidence="7 9" id="KW-0472">Membrane</keyword>
<dbReference type="RefSeq" id="WP_341405711.1">
    <property type="nucleotide sequence ID" value="NZ_JBBUKT010000006.1"/>
</dbReference>
<evidence type="ECO:0000256" key="3">
    <source>
        <dbReference type="ARBA" id="ARBA00022475"/>
    </source>
</evidence>
<evidence type="ECO:0000256" key="7">
    <source>
        <dbReference type="ARBA" id="ARBA00023136"/>
    </source>
</evidence>
<gene>
    <name evidence="11" type="ORF">WKV53_15660</name>
</gene>
<evidence type="ECO:0000313" key="12">
    <source>
        <dbReference type="Proteomes" id="UP001371305"/>
    </source>
</evidence>
<feature type="transmembrane region" description="Helical" evidence="10">
    <location>
        <begin position="6"/>
        <end position="23"/>
    </location>
</feature>
<keyword evidence="3 9" id="KW-1003">Cell membrane</keyword>
<feature type="transmembrane region" description="Helical" evidence="10">
    <location>
        <begin position="487"/>
        <end position="504"/>
    </location>
</feature>
<evidence type="ECO:0000313" key="11">
    <source>
        <dbReference type="EMBL" id="MEK7951952.1"/>
    </source>
</evidence>
<evidence type="ECO:0000256" key="10">
    <source>
        <dbReference type="SAM" id="Phobius"/>
    </source>
</evidence>
<dbReference type="PANTHER" id="PTHR13285:SF23">
    <property type="entry name" value="TEICHOIC ACID D-ALANYLTRANSFERASE"/>
    <property type="match status" value="1"/>
</dbReference>
<feature type="transmembrane region" description="Helical" evidence="10">
    <location>
        <begin position="373"/>
        <end position="390"/>
    </location>
</feature>
<feature type="transmembrane region" description="Helical" evidence="10">
    <location>
        <begin position="126"/>
        <end position="144"/>
    </location>
</feature>
<feature type="transmembrane region" description="Helical" evidence="10">
    <location>
        <begin position="156"/>
        <end position="173"/>
    </location>
</feature>
<evidence type="ECO:0000256" key="9">
    <source>
        <dbReference type="PIRNR" id="PIRNR016636"/>
    </source>
</evidence>
<dbReference type="Pfam" id="PF03062">
    <property type="entry name" value="MBOAT"/>
    <property type="match status" value="1"/>
</dbReference>
<dbReference type="PIRSF" id="PIRSF016636">
    <property type="entry name" value="AlgI_DltB"/>
    <property type="match status" value="1"/>
</dbReference>
<comment type="subcellular location">
    <subcellularLocation>
        <location evidence="1">Cell membrane</location>
        <topology evidence="1">Multi-pass membrane protein</topology>
    </subcellularLocation>
</comment>
<evidence type="ECO:0000256" key="1">
    <source>
        <dbReference type="ARBA" id="ARBA00004651"/>
    </source>
</evidence>
<dbReference type="InterPro" id="IPR024194">
    <property type="entry name" value="Ac/AlaTfrase_AlgI/DltB"/>
</dbReference>
<dbReference type="InterPro" id="IPR028362">
    <property type="entry name" value="AlgI"/>
</dbReference>
<feature type="transmembrane region" description="Helical" evidence="10">
    <location>
        <begin position="30"/>
        <end position="46"/>
    </location>
</feature>
<evidence type="ECO:0000256" key="4">
    <source>
        <dbReference type="ARBA" id="ARBA00022679"/>
    </source>
</evidence>
<dbReference type="InterPro" id="IPR004299">
    <property type="entry name" value="MBOAT_fam"/>
</dbReference>
<reference evidence="11 12" key="1">
    <citation type="submission" date="2024-04" db="EMBL/GenBank/DDBJ databases">
        <title>Luteolibacter sp. isolated from soil.</title>
        <authorList>
            <person name="An J."/>
        </authorList>
    </citation>
    <scope>NUCLEOTIDE SEQUENCE [LARGE SCALE GENOMIC DNA]</scope>
    <source>
        <strain evidence="11 12">Y139</strain>
    </source>
</reference>
<feature type="transmembrane region" description="Helical" evidence="10">
    <location>
        <begin position="58"/>
        <end position="76"/>
    </location>
</feature>
<keyword evidence="4 9" id="KW-0808">Transferase</keyword>
<feature type="transmembrane region" description="Helical" evidence="10">
    <location>
        <begin position="321"/>
        <end position="337"/>
    </location>
</feature>
<evidence type="ECO:0000256" key="2">
    <source>
        <dbReference type="ARBA" id="ARBA00010323"/>
    </source>
</evidence>
<dbReference type="InterPro" id="IPR051085">
    <property type="entry name" value="MB_O-acyltransferase"/>
</dbReference>
<keyword evidence="8 9" id="KW-0012">Acyltransferase</keyword>
<evidence type="ECO:0000256" key="6">
    <source>
        <dbReference type="ARBA" id="ARBA00022989"/>
    </source>
</evidence>
<dbReference type="PANTHER" id="PTHR13285">
    <property type="entry name" value="ACYLTRANSFERASE"/>
    <property type="match status" value="1"/>
</dbReference>
<protein>
    <submittedName>
        <fullName evidence="11">MBOAT family protein</fullName>
    </submittedName>
</protein>
<evidence type="ECO:0000256" key="8">
    <source>
        <dbReference type="ARBA" id="ARBA00023315"/>
    </source>
</evidence>
<feature type="transmembrane region" description="Helical" evidence="10">
    <location>
        <begin position="343"/>
        <end position="361"/>
    </location>
</feature>
<keyword evidence="6 10" id="KW-1133">Transmembrane helix</keyword>
<comment type="similarity">
    <text evidence="2 9">Belongs to the membrane-bound acyltransferase family.</text>
</comment>
<sequence>MIFNSYTFLFVFLPLTLLVFSLLRRFVPRAAFAWLVLASIAFYGVWNPDPAHGWSPKYILLILGSCGGNYLIGRFLTTHRDTHQGKVALVAGLTANLGLLGYYKYAGFFAGITAKLIGWPATPPSIILPLAISFFTFLQIAYLVDAWRGQTKEYKFTDYLLFVTFFPHLIAGPLVHHKEMMPQFKRKPGRTRFWVNFAVGLAILIIGLFKKVVIADNLSPIANNIFDLAASGERPVTTAEAWVGAISYGLQLYFDFSGYSDMALGAARLFGIRFPLNFHSPYKADSVVDFWRRWHMTLSRFLRDYLYIPLGGNRKGPARRYINLFLTMLLGGLWHGAGWTFVIWGALHGIYLCLNHAWFGFRKKMGWKPMPRPIAILLTFVAVLVSWVPFRAGAYELVKNGGEKAMAATGQMYRAMLGMNGIHGWPDSSAYVVKDAHAVRACMILLIVWLLPNTQQFLRRYNPALDPSRVMDGRPGTRRWWEFRPNAVWAFGLVLLLAGVLYQFDKLSEFIYFQF</sequence>
<dbReference type="EMBL" id="JBBUKT010000006">
    <property type="protein sequence ID" value="MEK7951952.1"/>
    <property type="molecule type" value="Genomic_DNA"/>
</dbReference>
<evidence type="ECO:0000256" key="5">
    <source>
        <dbReference type="ARBA" id="ARBA00022692"/>
    </source>
</evidence>
<dbReference type="Proteomes" id="UP001371305">
    <property type="component" value="Unassembled WGS sequence"/>
</dbReference>
<comment type="caution">
    <text evidence="11">The sequence shown here is derived from an EMBL/GenBank/DDBJ whole genome shotgun (WGS) entry which is preliminary data.</text>
</comment>
<dbReference type="PIRSF" id="PIRSF500217">
    <property type="entry name" value="AlgI"/>
    <property type="match status" value="1"/>
</dbReference>
<accession>A0ABU9AYX0</accession>
<feature type="transmembrane region" description="Helical" evidence="10">
    <location>
        <begin position="88"/>
        <end position="106"/>
    </location>
</feature>
<name>A0ABU9AYX0_9BACT</name>
<feature type="transmembrane region" description="Helical" evidence="10">
    <location>
        <begin position="436"/>
        <end position="452"/>
    </location>
</feature>
<keyword evidence="5 10" id="KW-0812">Transmembrane</keyword>
<proteinExistence type="inferred from homology"/>